<dbReference type="RefSeq" id="WP_021762804.1">
    <property type="nucleotide sequence ID" value="NZ_JACHVP010000004.1"/>
</dbReference>
<evidence type="ECO:0000256" key="1">
    <source>
        <dbReference type="SAM" id="MobiDB-lite"/>
    </source>
</evidence>
<organism evidence="2 3">
    <name type="scientific">Leifsonia aquatica</name>
    <name type="common">Corynebacterium aquaticum</name>
    <dbReference type="NCBI Taxonomy" id="144185"/>
    <lineage>
        <taxon>Bacteria</taxon>
        <taxon>Bacillati</taxon>
        <taxon>Actinomycetota</taxon>
        <taxon>Actinomycetes</taxon>
        <taxon>Micrococcales</taxon>
        <taxon>Microbacteriaceae</taxon>
        <taxon>Leifsonia</taxon>
    </lineage>
</organism>
<comment type="caution">
    <text evidence="2">The sequence shown here is derived from an EMBL/GenBank/DDBJ whole genome shotgun (WGS) entry which is preliminary data.</text>
</comment>
<feature type="compositionally biased region" description="Basic and acidic residues" evidence="1">
    <location>
        <begin position="122"/>
        <end position="132"/>
    </location>
</feature>
<protein>
    <submittedName>
        <fullName evidence="2">Uncharacterized protein</fullName>
    </submittedName>
</protein>
<reference evidence="2 3" key="1">
    <citation type="submission" date="2020-08" db="EMBL/GenBank/DDBJ databases">
        <title>Sequencing the genomes of 1000 actinobacteria strains.</title>
        <authorList>
            <person name="Klenk H.-P."/>
        </authorList>
    </citation>
    <scope>NUCLEOTIDE SEQUENCE [LARGE SCALE GENOMIC DNA]</scope>
    <source>
        <strain evidence="2 3">DSM 20146</strain>
    </source>
</reference>
<dbReference type="AlphaFoldDB" id="A0A7W4YL20"/>
<accession>A0A7W4YL20</accession>
<proteinExistence type="predicted"/>
<name>A0A7W4YL20_LEIAQ</name>
<dbReference type="Proteomes" id="UP000538196">
    <property type="component" value="Unassembled WGS sequence"/>
</dbReference>
<feature type="region of interest" description="Disordered" evidence="1">
    <location>
        <begin position="105"/>
        <end position="143"/>
    </location>
</feature>
<evidence type="ECO:0000313" key="3">
    <source>
        <dbReference type="Proteomes" id="UP000538196"/>
    </source>
</evidence>
<gene>
    <name evidence="2" type="ORF">FHX33_003376</name>
</gene>
<keyword evidence="3" id="KW-1185">Reference proteome</keyword>
<sequence length="143" mass="15346">MGTDLPDDARLRAQLDRLRAVLHRPVETPSSLTTATELLALGRRPGGFVAVRITDAPLARPGRGGGSDWRLTVVALTGLDAERLCFVPVPRGVEHDLLRLLGMRASRPERGAPVGSTSSHALIRDERGVERPRPHRGGAAAAR</sequence>
<dbReference type="EMBL" id="JACHVP010000004">
    <property type="protein sequence ID" value="MBB2968600.1"/>
    <property type="molecule type" value="Genomic_DNA"/>
</dbReference>
<evidence type="ECO:0000313" key="2">
    <source>
        <dbReference type="EMBL" id="MBB2968600.1"/>
    </source>
</evidence>